<name>A0A8S5U9S3_9CAUD</name>
<sequence length="1007" mass="107435">MATEIAQAYVQLIPSARGITGKIQSILNPEASAAGQSAGQSLGSSLVGVMTKVIAAAGIGKALSAAISEGAALQQSLGGIETLFKGSADKVKGYANEAYKTTGLSANAYMENVTGFSASLLQSLGGDTNKAAETANMAMIDMSDNANKMGTSMESIQMAYQGFAKQNYTMLDNLKLGYGGTKQEMQRLLADAEKLTGVKYDINNLSDVYSAIHAIQENLDITGTTAKEAASTFSGSFESMKASAQNVLGKLALGENILPSLHALLKTTSTFLFDNFLPMVGNIFSGLGLVLTEGISQIASQLFGDAFGSAVFDQLSRVTGIFETFFDMIFGSLSKQDNIDILNTIGFSEETATQIVNIADNIRVTFENIGSAIGDVIGIVGDFVGDLLGIKDGEQGINLLGTAFESVTNFIRKASENFSKFTKWLKDSPIALDLLKSAVVGITSAWAGYKAVLAVIKGIETIRNATLAITNGLMLAQFVRTGALTAAEAANAAATMGASGAFGIFNAVLSANPIGLIVTAVAALVAALIWFFTQTETGQQIWSSFVDWIKQAWQGIADFFVNLWSGISEGASTLWDGVVAAWTAYVETVKAVWGAIGTFFSDLWTGIQEFASVAWTAITSTVMAIVQPFIDGFMNIWNNISDGLTQIWEGIKMIFQGAWEFIKSIFLGAILIIIDLVTGNFNQLGADLSLIWEGIQNGISLIWEGIKTYFSGVVDVIVGYATGVFENFSNVLSTIWEFIKTAASMAWEWIKSTVSNLITGLIQGAQNLWNNFVSFLSSLWENIKSTASAAWAGLKSLVLGFINGLVSGAQTAWNNMKQAVSDLVTKITNIFNGIKNINLWEAGKAILNGFLGGLKSAWEGVTNFVGGIANWIRDHKGPIEYDSKLLIPAGNAIMQGLDQGLQERFKGVKETVGGMAGEISDVFSGDNLDLNSTASVTKNLEARLAMPSAQLEVQESKTVSEIAIMRSSLESILTAIFEKSSDIYLDNEKISLNTYEQHGSILAREGI</sequence>
<dbReference type="EMBL" id="BK016047">
    <property type="protein sequence ID" value="DAF91239.1"/>
    <property type="molecule type" value="Genomic_DNA"/>
</dbReference>
<organism evidence="2">
    <name type="scientific">Siphoviridae sp. ctcC24</name>
    <dbReference type="NCBI Taxonomy" id="2825570"/>
    <lineage>
        <taxon>Viruses</taxon>
        <taxon>Duplodnaviria</taxon>
        <taxon>Heunggongvirae</taxon>
        <taxon>Uroviricota</taxon>
        <taxon>Caudoviricetes</taxon>
    </lineage>
</organism>
<feature type="transmembrane region" description="Helical" evidence="1">
    <location>
        <begin position="514"/>
        <end position="533"/>
    </location>
</feature>
<proteinExistence type="predicted"/>
<keyword evidence="1" id="KW-0812">Transmembrane</keyword>
<dbReference type="Pfam" id="PF05017">
    <property type="entry name" value="TMP"/>
    <property type="match status" value="10"/>
</dbReference>
<dbReference type="Gene3D" id="1.20.120.20">
    <property type="entry name" value="Apolipoprotein"/>
    <property type="match status" value="3"/>
</dbReference>
<keyword evidence="1" id="KW-0472">Membrane</keyword>
<protein>
    <submittedName>
        <fullName evidence="2">Tail tape measure protein</fullName>
    </submittedName>
</protein>
<reference evidence="2" key="1">
    <citation type="journal article" date="2021" name="Proc. Natl. Acad. Sci. U.S.A.">
        <title>A Catalog of Tens of Thousands of Viruses from Human Metagenomes Reveals Hidden Associations with Chronic Diseases.</title>
        <authorList>
            <person name="Tisza M.J."/>
            <person name="Buck C.B."/>
        </authorList>
    </citation>
    <scope>NUCLEOTIDE SEQUENCE</scope>
    <source>
        <strain evidence="2">CtcC24</strain>
    </source>
</reference>
<evidence type="ECO:0000313" key="2">
    <source>
        <dbReference type="EMBL" id="DAF91239.1"/>
    </source>
</evidence>
<accession>A0A8S5U9S3</accession>
<evidence type="ECO:0000256" key="1">
    <source>
        <dbReference type="SAM" id="Phobius"/>
    </source>
</evidence>
<feature type="transmembrane region" description="Helical" evidence="1">
    <location>
        <begin position="661"/>
        <end position="681"/>
    </location>
</feature>
<dbReference type="InterPro" id="IPR007713">
    <property type="entry name" value="TMP_rpt"/>
</dbReference>
<keyword evidence="1" id="KW-1133">Transmembrane helix</keyword>